<dbReference type="OrthoDB" id="1115009at2"/>
<dbReference type="EMBL" id="PYGK01000003">
    <property type="protein sequence ID" value="PSL33427.1"/>
    <property type="molecule type" value="Genomic_DNA"/>
</dbReference>
<sequence>MKRMRPFSFYAILLVIVMTACEKESRIPIPYDGDKVVLNSLIQPDSLIYIRVTKSKPVKEYGNLRFPELQGAAVVLQENGKTLPAPEWRVINGRGYYVSQGVAGVGKEYTVSVSYSGLASVAATDSTPPAADVRDGSAQKASNRVKFSLKDNIAEKNYYRIRVYNADVVNGEIVPLKHDTVKFRLDPSFNNNFIDIIGNEYYSEVLLTDERINGKEVLFVLQTSKEITASHMIVEVSGLTRGAYKYLDGTYSQRLEERIDFSTDPVNVYSNVKNGYGILGGVNARRLSFAIE</sequence>
<proteinExistence type="predicted"/>
<reference evidence="1 2" key="1">
    <citation type="submission" date="2018-03" db="EMBL/GenBank/DDBJ databases">
        <title>Genomic Encyclopedia of Archaeal and Bacterial Type Strains, Phase II (KMG-II): from individual species to whole genera.</title>
        <authorList>
            <person name="Goeker M."/>
        </authorList>
    </citation>
    <scope>NUCLEOTIDE SEQUENCE [LARGE SCALE GENOMIC DNA]</scope>
    <source>
        <strain evidence="1 2">DSM 18107</strain>
    </source>
</reference>
<dbReference type="Proteomes" id="UP000240978">
    <property type="component" value="Unassembled WGS sequence"/>
</dbReference>
<keyword evidence="2" id="KW-1185">Reference proteome</keyword>
<protein>
    <submittedName>
        <fullName evidence="1">Uncharacterized protein DUF4249</fullName>
    </submittedName>
</protein>
<dbReference type="AlphaFoldDB" id="A0A2P8GHK0"/>
<evidence type="ECO:0000313" key="1">
    <source>
        <dbReference type="EMBL" id="PSL33427.1"/>
    </source>
</evidence>
<name>A0A2P8GHK0_9BACT</name>
<gene>
    <name evidence="1" type="ORF">CLV42_103410</name>
</gene>
<accession>A0A2P8GHK0</accession>
<evidence type="ECO:0000313" key="2">
    <source>
        <dbReference type="Proteomes" id="UP000240978"/>
    </source>
</evidence>
<dbReference type="Pfam" id="PF14054">
    <property type="entry name" value="DUF4249"/>
    <property type="match status" value="1"/>
</dbReference>
<dbReference type="PROSITE" id="PS51257">
    <property type="entry name" value="PROKAR_LIPOPROTEIN"/>
    <property type="match status" value="1"/>
</dbReference>
<comment type="caution">
    <text evidence="1">The sequence shown here is derived from an EMBL/GenBank/DDBJ whole genome shotgun (WGS) entry which is preliminary data.</text>
</comment>
<organism evidence="1 2">
    <name type="scientific">Chitinophaga ginsengisoli</name>
    <dbReference type="NCBI Taxonomy" id="363837"/>
    <lineage>
        <taxon>Bacteria</taxon>
        <taxon>Pseudomonadati</taxon>
        <taxon>Bacteroidota</taxon>
        <taxon>Chitinophagia</taxon>
        <taxon>Chitinophagales</taxon>
        <taxon>Chitinophagaceae</taxon>
        <taxon>Chitinophaga</taxon>
    </lineage>
</organism>
<dbReference type="InterPro" id="IPR025345">
    <property type="entry name" value="DUF4249"/>
</dbReference>